<dbReference type="GO" id="GO:0000900">
    <property type="term" value="F:mRNA regulatory element binding translation repressor activity"/>
    <property type="evidence" value="ECO:0007669"/>
    <property type="project" value="InterPro"/>
</dbReference>
<dbReference type="GO" id="GO:0005737">
    <property type="term" value="C:cytoplasm"/>
    <property type="evidence" value="ECO:0007669"/>
    <property type="project" value="TreeGrafter"/>
</dbReference>
<dbReference type="GO" id="GO:0045947">
    <property type="term" value="P:negative regulation of translational initiation"/>
    <property type="evidence" value="ECO:0007669"/>
    <property type="project" value="InterPro"/>
</dbReference>
<dbReference type="EMBL" id="JAACXV010013919">
    <property type="protein sequence ID" value="KAF7271673.1"/>
    <property type="molecule type" value="Genomic_DNA"/>
</dbReference>
<name>A0A834I4L0_RHYFE</name>
<evidence type="ECO:0000256" key="2">
    <source>
        <dbReference type="ARBA" id="ARBA00022843"/>
    </source>
</evidence>
<dbReference type="PANTHER" id="PTHR13154">
    <property type="entry name" value="POLYADENYLATE-BINDING PROTEIN-INTERACTING PROTEIN 2"/>
    <property type="match status" value="1"/>
</dbReference>
<sequence>MNLNKRFKLQKSLTKVVSPSVTARYSHISLFYNKNVFYCASTKNKAMKMPPTADDSADNGIYHYEENSLKISAEEIENTAIEDLNEPPENDFSEYLWMENEEEFDKEVMQKLEEEALMEECMEAFMDDENTFQASEQMPPVEAVENSKLNPEAEEFVPLSRRVIPEDVSVSTQLSY</sequence>
<keyword evidence="3" id="KW-0810">Translation regulation</keyword>
<evidence type="ECO:0008006" key="6">
    <source>
        <dbReference type="Google" id="ProtNLM"/>
    </source>
</evidence>
<organism evidence="4 5">
    <name type="scientific">Rhynchophorus ferrugineus</name>
    <name type="common">Red palm weevil</name>
    <name type="synonym">Curculio ferrugineus</name>
    <dbReference type="NCBI Taxonomy" id="354439"/>
    <lineage>
        <taxon>Eukaryota</taxon>
        <taxon>Metazoa</taxon>
        <taxon>Ecdysozoa</taxon>
        <taxon>Arthropoda</taxon>
        <taxon>Hexapoda</taxon>
        <taxon>Insecta</taxon>
        <taxon>Pterygota</taxon>
        <taxon>Neoptera</taxon>
        <taxon>Endopterygota</taxon>
        <taxon>Coleoptera</taxon>
        <taxon>Polyphaga</taxon>
        <taxon>Cucujiformia</taxon>
        <taxon>Curculionidae</taxon>
        <taxon>Dryophthorinae</taxon>
        <taxon>Rhynchophorus</taxon>
    </lineage>
</organism>
<proteinExistence type="inferred from homology"/>
<dbReference type="PANTHER" id="PTHR13154:SF6">
    <property type="entry name" value="GEO05078P1"/>
    <property type="match status" value="1"/>
</dbReference>
<evidence type="ECO:0000256" key="3">
    <source>
        <dbReference type="ARBA" id="ARBA00022845"/>
    </source>
</evidence>
<reference evidence="4" key="1">
    <citation type="submission" date="2020-08" db="EMBL/GenBank/DDBJ databases">
        <title>Genome sequencing and assembly of the red palm weevil Rhynchophorus ferrugineus.</title>
        <authorList>
            <person name="Dias G.B."/>
            <person name="Bergman C.M."/>
            <person name="Manee M."/>
        </authorList>
    </citation>
    <scope>NUCLEOTIDE SEQUENCE</scope>
    <source>
        <strain evidence="4">AA-2017</strain>
        <tissue evidence="4">Whole larva</tissue>
    </source>
</reference>
<evidence type="ECO:0000313" key="5">
    <source>
        <dbReference type="Proteomes" id="UP000625711"/>
    </source>
</evidence>
<evidence type="ECO:0000313" key="4">
    <source>
        <dbReference type="EMBL" id="KAF7271673.1"/>
    </source>
</evidence>
<comment type="similarity">
    <text evidence="1">Belongs to the PAIP2 family.</text>
</comment>
<keyword evidence="2" id="KW-0832">Ubl conjugation</keyword>
<keyword evidence="5" id="KW-1185">Reference proteome</keyword>
<dbReference type="Proteomes" id="UP000625711">
    <property type="component" value="Unassembled WGS sequence"/>
</dbReference>
<dbReference type="Pfam" id="PF07145">
    <property type="entry name" value="PAM2"/>
    <property type="match status" value="1"/>
</dbReference>
<comment type="caution">
    <text evidence="4">The sequence shown here is derived from an EMBL/GenBank/DDBJ whole genome shotgun (WGS) entry which is preliminary data.</text>
</comment>
<dbReference type="OrthoDB" id="5985142at2759"/>
<dbReference type="InterPro" id="IPR040396">
    <property type="entry name" value="PAIP2-like"/>
</dbReference>
<protein>
    <recommendedName>
        <fullName evidence="6">Polyadenylate-binding protein-interacting protein 2</fullName>
    </recommendedName>
</protein>
<accession>A0A834I4L0</accession>
<gene>
    <name evidence="4" type="ORF">GWI33_015470</name>
</gene>
<dbReference type="AlphaFoldDB" id="A0A834I4L0"/>
<evidence type="ECO:0000256" key="1">
    <source>
        <dbReference type="ARBA" id="ARBA00006858"/>
    </source>
</evidence>
<dbReference type="InterPro" id="IPR009818">
    <property type="entry name" value="PAM2_motif"/>
</dbReference>